<dbReference type="Proteomes" id="UP000092154">
    <property type="component" value="Unassembled WGS sequence"/>
</dbReference>
<organism evidence="9 10">
    <name type="scientific">Rhizopogon vinicolor AM-OR11-026</name>
    <dbReference type="NCBI Taxonomy" id="1314800"/>
    <lineage>
        <taxon>Eukaryota</taxon>
        <taxon>Fungi</taxon>
        <taxon>Dikarya</taxon>
        <taxon>Basidiomycota</taxon>
        <taxon>Agaricomycotina</taxon>
        <taxon>Agaricomycetes</taxon>
        <taxon>Agaricomycetidae</taxon>
        <taxon>Boletales</taxon>
        <taxon>Suillineae</taxon>
        <taxon>Rhizopogonaceae</taxon>
        <taxon>Rhizopogon</taxon>
    </lineage>
</organism>
<evidence type="ECO:0000313" key="10">
    <source>
        <dbReference type="Proteomes" id="UP000092154"/>
    </source>
</evidence>
<gene>
    <name evidence="9" type="ORF">K503DRAFT_856319</name>
</gene>
<keyword evidence="3" id="KW-0336">GPI-anchor</keyword>
<keyword evidence="4" id="KW-0732">Signal</keyword>
<evidence type="ECO:0000256" key="5">
    <source>
        <dbReference type="ARBA" id="ARBA00023136"/>
    </source>
</evidence>
<dbReference type="EMBL" id="KV448267">
    <property type="protein sequence ID" value="OAX38999.1"/>
    <property type="molecule type" value="Genomic_DNA"/>
</dbReference>
<keyword evidence="7" id="KW-0449">Lipoprotein</keyword>
<evidence type="ECO:0000256" key="6">
    <source>
        <dbReference type="ARBA" id="ARBA00023180"/>
    </source>
</evidence>
<keyword evidence="2" id="KW-1003">Cell membrane</keyword>
<proteinExistence type="predicted"/>
<evidence type="ECO:0000256" key="2">
    <source>
        <dbReference type="ARBA" id="ARBA00022475"/>
    </source>
</evidence>
<sequence>MHGISLDALLALSFSQPEAVSPQVPAFYSQSPKSTWSPAKGSTCTITYSTGLAYIISLSRSRVTPPGVECPVPIVCSRGRRQSAIGLMHGRRRADRTSCTQAGSPQLALQRILIRLLDGYNDAVSNRTVFPLSNAVINLNSEHPLWTAGVIVSIYQGPNNFSDFNSSSGYQMGVRFFQQSGEGLYCFPIDLATSNISGVQDGANIAILIISDYGDGILYQCADLTLSANASVPAGTTSTSTATAASSTSTSSAGKEVQVASGFIVGVVTMMMALLPAL</sequence>
<evidence type="ECO:0000259" key="8">
    <source>
        <dbReference type="Pfam" id="PF20238"/>
    </source>
</evidence>
<dbReference type="PANTHER" id="PTHR34992">
    <property type="entry name" value="HYPHAL ANASTAMOSIS-7 PROTEIN"/>
    <property type="match status" value="1"/>
</dbReference>
<evidence type="ECO:0000313" key="9">
    <source>
        <dbReference type="EMBL" id="OAX38999.1"/>
    </source>
</evidence>
<feature type="domain" description="Copper acquisition factor BIM1-like" evidence="8">
    <location>
        <begin position="122"/>
        <end position="233"/>
    </location>
</feature>
<dbReference type="STRING" id="1314800.A0A1B7N2B2"/>
<reference evidence="9 10" key="1">
    <citation type="submission" date="2016-06" db="EMBL/GenBank/DDBJ databases">
        <title>Comparative genomics of the ectomycorrhizal sister species Rhizopogon vinicolor and Rhizopogon vesiculosus (Basidiomycota: Boletales) reveals a divergence of the mating type B locus.</title>
        <authorList>
            <consortium name="DOE Joint Genome Institute"/>
            <person name="Mujic A.B."/>
            <person name="Kuo A."/>
            <person name="Tritt A."/>
            <person name="Lipzen A."/>
            <person name="Chen C."/>
            <person name="Johnson J."/>
            <person name="Sharma A."/>
            <person name="Barry K."/>
            <person name="Grigoriev I.V."/>
            <person name="Spatafora J.W."/>
        </authorList>
    </citation>
    <scope>NUCLEOTIDE SEQUENCE [LARGE SCALE GENOMIC DNA]</scope>
    <source>
        <strain evidence="9 10">AM-OR11-026</strain>
    </source>
</reference>
<dbReference type="InterPro" id="IPR046530">
    <property type="entry name" value="BIM1-like_dom"/>
</dbReference>
<comment type="subcellular location">
    <subcellularLocation>
        <location evidence="1">Cell membrane</location>
        <topology evidence="1">Lipid-anchor</topology>
        <topology evidence="1">GPI-anchor</topology>
    </subcellularLocation>
</comment>
<keyword evidence="5" id="KW-0472">Membrane</keyword>
<evidence type="ECO:0000256" key="1">
    <source>
        <dbReference type="ARBA" id="ARBA00004609"/>
    </source>
</evidence>
<dbReference type="InterPro" id="IPR046936">
    <property type="entry name" value="BIM1-like"/>
</dbReference>
<dbReference type="OrthoDB" id="2146436at2759"/>
<dbReference type="CDD" id="cd21176">
    <property type="entry name" value="LPMO_auxiliary-like"/>
    <property type="match status" value="1"/>
</dbReference>
<accession>A0A1B7N2B2</accession>
<dbReference type="Pfam" id="PF20238">
    <property type="entry name" value="BIM1-like_dom"/>
    <property type="match status" value="1"/>
</dbReference>
<keyword evidence="6" id="KW-0325">Glycoprotein</keyword>
<protein>
    <recommendedName>
        <fullName evidence="8">Copper acquisition factor BIM1-like domain-containing protein</fullName>
    </recommendedName>
</protein>
<name>A0A1B7N2B2_9AGAM</name>
<evidence type="ECO:0000256" key="3">
    <source>
        <dbReference type="ARBA" id="ARBA00022622"/>
    </source>
</evidence>
<dbReference type="AlphaFoldDB" id="A0A1B7N2B2"/>
<evidence type="ECO:0000256" key="7">
    <source>
        <dbReference type="ARBA" id="ARBA00023288"/>
    </source>
</evidence>
<keyword evidence="10" id="KW-1185">Reference proteome</keyword>
<dbReference type="GO" id="GO:0098552">
    <property type="term" value="C:side of membrane"/>
    <property type="evidence" value="ECO:0007669"/>
    <property type="project" value="UniProtKB-KW"/>
</dbReference>
<dbReference type="GO" id="GO:0005886">
    <property type="term" value="C:plasma membrane"/>
    <property type="evidence" value="ECO:0007669"/>
    <property type="project" value="UniProtKB-SubCell"/>
</dbReference>
<evidence type="ECO:0000256" key="4">
    <source>
        <dbReference type="ARBA" id="ARBA00022729"/>
    </source>
</evidence>
<dbReference type="InParanoid" id="A0A1B7N2B2"/>